<dbReference type="EMBL" id="CP001087">
    <property type="protein sequence ID" value="ACN15576.1"/>
    <property type="molecule type" value="Genomic_DNA"/>
</dbReference>
<dbReference type="PROSITE" id="PS50914">
    <property type="entry name" value="BON"/>
    <property type="match status" value="2"/>
</dbReference>
<dbReference type="KEGG" id="dat:HRM2_24820"/>
<keyword evidence="4" id="KW-1185">Reference proteome</keyword>
<dbReference type="InterPro" id="IPR014004">
    <property type="entry name" value="Transpt-assoc_nodulatn_dom_bac"/>
</dbReference>
<dbReference type="HOGENOM" id="CLU_083606_5_2_7"/>
<dbReference type="STRING" id="177437.HRM2_24820"/>
<dbReference type="Gene3D" id="3.30.1340.30">
    <property type="match status" value="2"/>
</dbReference>
<evidence type="ECO:0000313" key="3">
    <source>
        <dbReference type="EMBL" id="ACN15576.1"/>
    </source>
</evidence>
<feature type="chain" id="PRO_5002900570" evidence="1">
    <location>
        <begin position="23"/>
        <end position="192"/>
    </location>
</feature>
<feature type="signal peptide" evidence="1">
    <location>
        <begin position="1"/>
        <end position="22"/>
    </location>
</feature>
<feature type="domain" description="BON" evidence="2">
    <location>
        <begin position="49"/>
        <end position="117"/>
    </location>
</feature>
<organism evidence="3 4">
    <name type="scientific">Desulforapulum autotrophicum (strain ATCC 43914 / DSM 3382 / VKM B-1955 / HRM2)</name>
    <name type="common">Desulfobacterium autotrophicum</name>
    <dbReference type="NCBI Taxonomy" id="177437"/>
    <lineage>
        <taxon>Bacteria</taxon>
        <taxon>Pseudomonadati</taxon>
        <taxon>Thermodesulfobacteriota</taxon>
        <taxon>Desulfobacteria</taxon>
        <taxon>Desulfobacterales</taxon>
        <taxon>Desulfobacteraceae</taxon>
        <taxon>Desulforapulum</taxon>
    </lineage>
</organism>
<name>C0QG08_DESAH</name>
<reference evidence="3 4" key="1">
    <citation type="journal article" date="2009" name="Environ. Microbiol.">
        <title>Genome sequence of Desulfobacterium autotrophicum HRM2, a marine sulfate reducer oxidizing organic carbon completely to carbon dioxide.</title>
        <authorList>
            <person name="Strittmatter A.W."/>
            <person name="Liesegang H."/>
            <person name="Rabus R."/>
            <person name="Decker I."/>
            <person name="Amann J."/>
            <person name="Andres S."/>
            <person name="Henne A."/>
            <person name="Fricke W.F."/>
            <person name="Martinez-Arias R."/>
            <person name="Bartels D."/>
            <person name="Goesmann A."/>
            <person name="Krause L."/>
            <person name="Puehler A."/>
            <person name="Klenk H.P."/>
            <person name="Richter M."/>
            <person name="Schuler M."/>
            <person name="Gloeckner F.O."/>
            <person name="Meyerdierks A."/>
            <person name="Gottschalk G."/>
            <person name="Amann R."/>
        </authorList>
    </citation>
    <scope>NUCLEOTIDE SEQUENCE [LARGE SCALE GENOMIC DNA]</scope>
    <source>
        <strain evidence="4">ATCC 43914 / DSM 3382 / HRM2</strain>
    </source>
</reference>
<evidence type="ECO:0000256" key="1">
    <source>
        <dbReference type="SAM" id="SignalP"/>
    </source>
</evidence>
<proteinExistence type="predicted"/>
<dbReference type="RefSeq" id="WP_015904341.1">
    <property type="nucleotide sequence ID" value="NC_012108.1"/>
</dbReference>
<feature type="domain" description="BON" evidence="2">
    <location>
        <begin position="125"/>
        <end position="192"/>
    </location>
</feature>
<dbReference type="AlphaFoldDB" id="C0QG08"/>
<dbReference type="InterPro" id="IPR051686">
    <property type="entry name" value="Lipoprotein_DolP"/>
</dbReference>
<sequence length="192" mass="20453">MMFLNMKSVGVCLCLLITCAGCGPAIVGTAAVGAYKGTTDERTFGHMVDDSLITGGVKTRLLSDKFSSGLKIDVDTVEQVVTLTGVVENAEQRRIAENIALATPNVRRVENLLTVGSKSTGERFDDAVILSKINTSLMKEPGVRSLNIDVDVNQGRVTLTGIVTSSVERDRVVNIARSCPGAISVRDNLVIK</sequence>
<evidence type="ECO:0000259" key="2">
    <source>
        <dbReference type="PROSITE" id="PS50914"/>
    </source>
</evidence>
<keyword evidence="1" id="KW-0732">Signal</keyword>
<dbReference type="PANTHER" id="PTHR34606">
    <property type="entry name" value="BON DOMAIN-CONTAINING PROTEIN"/>
    <property type="match status" value="1"/>
</dbReference>
<dbReference type="eggNOG" id="COG2823">
    <property type="taxonomic scope" value="Bacteria"/>
</dbReference>
<dbReference type="Pfam" id="PF04972">
    <property type="entry name" value="BON"/>
    <property type="match status" value="2"/>
</dbReference>
<protein>
    <submittedName>
        <fullName evidence="3">OsmY</fullName>
    </submittedName>
</protein>
<dbReference type="InterPro" id="IPR007055">
    <property type="entry name" value="BON_dom"/>
</dbReference>
<dbReference type="PANTHER" id="PTHR34606:SF15">
    <property type="entry name" value="BON DOMAIN-CONTAINING PROTEIN"/>
    <property type="match status" value="1"/>
</dbReference>
<gene>
    <name evidence="3" type="primary">osmY</name>
    <name evidence="3" type="ordered locus">HRM2_24820</name>
</gene>
<dbReference type="Proteomes" id="UP000000442">
    <property type="component" value="Chromosome"/>
</dbReference>
<evidence type="ECO:0000313" key="4">
    <source>
        <dbReference type="Proteomes" id="UP000000442"/>
    </source>
</evidence>
<accession>C0QG08</accession>
<dbReference type="SMART" id="SM00749">
    <property type="entry name" value="BON"/>
    <property type="match status" value="2"/>
</dbReference>